<gene>
    <name evidence="2" type="ORF">D0Y96_13160</name>
</gene>
<dbReference type="OrthoDB" id="106834at2"/>
<keyword evidence="1" id="KW-0175">Coiled coil</keyword>
<dbReference type="AlphaFoldDB" id="A0A372IMZ5"/>
<evidence type="ECO:0000256" key="1">
    <source>
        <dbReference type="SAM" id="Coils"/>
    </source>
</evidence>
<dbReference type="EMBL" id="QVQT01000004">
    <property type="protein sequence ID" value="RFU16332.1"/>
    <property type="molecule type" value="Genomic_DNA"/>
</dbReference>
<evidence type="ECO:0008006" key="4">
    <source>
        <dbReference type="Google" id="ProtNLM"/>
    </source>
</evidence>
<evidence type="ECO:0000313" key="3">
    <source>
        <dbReference type="Proteomes" id="UP000264702"/>
    </source>
</evidence>
<dbReference type="Proteomes" id="UP000264702">
    <property type="component" value="Unassembled WGS sequence"/>
</dbReference>
<organism evidence="2 3">
    <name type="scientific">Paracidobacterium acidisoli</name>
    <dbReference type="NCBI Taxonomy" id="2303751"/>
    <lineage>
        <taxon>Bacteria</taxon>
        <taxon>Pseudomonadati</taxon>
        <taxon>Acidobacteriota</taxon>
        <taxon>Terriglobia</taxon>
        <taxon>Terriglobales</taxon>
        <taxon>Acidobacteriaceae</taxon>
        <taxon>Paracidobacterium</taxon>
    </lineage>
</organism>
<feature type="coiled-coil region" evidence="1">
    <location>
        <begin position="181"/>
        <end position="208"/>
    </location>
</feature>
<protein>
    <recommendedName>
        <fullName evidence="4">Zinc-finger domain-containing protein</fullName>
    </recommendedName>
</protein>
<sequence length="431" mass="47030">MPTHAYFEELCALATSGQLTSTEASQLDAHLQECDECCRFLSDARIVSDKVIPRVLPIPQREAAVPEGMRERFLARAAAQGLRMNPGAPIAAPSFAFAESHAVSSEHGGQIHDGHLASLLAWFSAPRHWKTVAIAASACGVCFALGTMLHLPSRSEVPAVAVAPPAATTSNVVADTHLDEIRALTADRDKLVQQHAELVSQLEAVNKARQDTEAALQQKIASLTADAAHDHDALAQQTVALNDRAAALQSQLEALRQKQAITEAALTVQEQETNRYRVSSLQAQVTDRPQLPQPNVDEVSSLVAARNLHIIDVYDSDGEGKRQRAFGRVFYVEGRSLVFYAYDLAKVHSEKKITFHVWGEHANNKETTLSLGVLHDDDPREQRWALTYDDPKVLAEINSVFVTIEPSNRDVTAPTGKTVLYAFLGGKPNHP</sequence>
<dbReference type="RefSeq" id="WP_117300578.1">
    <property type="nucleotide sequence ID" value="NZ_QVQT02000004.1"/>
</dbReference>
<proteinExistence type="predicted"/>
<name>A0A372IMZ5_9BACT</name>
<reference evidence="2 3" key="1">
    <citation type="submission" date="2018-08" db="EMBL/GenBank/DDBJ databases">
        <title>Acidipila sp. 4G-K13, an acidobacterium isolated from forest soil.</title>
        <authorList>
            <person name="Gao Z.-H."/>
            <person name="Qiu L.-H."/>
        </authorList>
    </citation>
    <scope>NUCLEOTIDE SEQUENCE [LARGE SCALE GENOMIC DNA]</scope>
    <source>
        <strain evidence="2 3">4G-K13</strain>
    </source>
</reference>
<accession>A0A372IMZ5</accession>
<evidence type="ECO:0000313" key="2">
    <source>
        <dbReference type="EMBL" id="RFU16332.1"/>
    </source>
</evidence>
<feature type="coiled-coil region" evidence="1">
    <location>
        <begin position="238"/>
        <end position="272"/>
    </location>
</feature>
<comment type="caution">
    <text evidence="2">The sequence shown here is derived from an EMBL/GenBank/DDBJ whole genome shotgun (WGS) entry which is preliminary data.</text>
</comment>
<keyword evidence="3" id="KW-1185">Reference proteome</keyword>